<dbReference type="InterPro" id="IPR000859">
    <property type="entry name" value="CUB_dom"/>
</dbReference>
<gene>
    <name evidence="5" type="ORF">CUNI_LOCUS7728</name>
</gene>
<keyword evidence="6" id="KW-1185">Reference proteome</keyword>
<feature type="non-terminal residue" evidence="5">
    <location>
        <position position="109"/>
    </location>
</feature>
<dbReference type="InterPro" id="IPR035914">
    <property type="entry name" value="Sperma_CUB_dom_sf"/>
</dbReference>
<dbReference type="Proteomes" id="UP000678393">
    <property type="component" value="Unassembled WGS sequence"/>
</dbReference>
<organism evidence="5 6">
    <name type="scientific">Candidula unifasciata</name>
    <dbReference type="NCBI Taxonomy" id="100452"/>
    <lineage>
        <taxon>Eukaryota</taxon>
        <taxon>Metazoa</taxon>
        <taxon>Spiralia</taxon>
        <taxon>Lophotrochozoa</taxon>
        <taxon>Mollusca</taxon>
        <taxon>Gastropoda</taxon>
        <taxon>Heterobranchia</taxon>
        <taxon>Euthyneura</taxon>
        <taxon>Panpulmonata</taxon>
        <taxon>Eupulmonata</taxon>
        <taxon>Stylommatophora</taxon>
        <taxon>Helicina</taxon>
        <taxon>Helicoidea</taxon>
        <taxon>Geomitridae</taxon>
        <taxon>Candidula</taxon>
    </lineage>
</organism>
<proteinExistence type="predicted"/>
<dbReference type="Pfam" id="PF00431">
    <property type="entry name" value="CUB"/>
    <property type="match status" value="1"/>
</dbReference>
<dbReference type="PANTHER" id="PTHR24251">
    <property type="entry name" value="OVOCHYMASE-RELATED"/>
    <property type="match status" value="1"/>
</dbReference>
<feature type="domain" description="CUB" evidence="4">
    <location>
        <begin position="10"/>
        <end position="108"/>
    </location>
</feature>
<name>A0A8S3Z3J1_9EUPU</name>
<evidence type="ECO:0000256" key="2">
    <source>
        <dbReference type="ARBA" id="ARBA00023157"/>
    </source>
</evidence>
<evidence type="ECO:0000256" key="3">
    <source>
        <dbReference type="PROSITE-ProRule" id="PRU00059"/>
    </source>
</evidence>
<dbReference type="Gene3D" id="2.60.120.290">
    <property type="entry name" value="Spermadhesin, CUB domain"/>
    <property type="match status" value="2"/>
</dbReference>
<dbReference type="OrthoDB" id="5975444at2759"/>
<evidence type="ECO:0000256" key="1">
    <source>
        <dbReference type="ARBA" id="ARBA00022737"/>
    </source>
</evidence>
<evidence type="ECO:0000313" key="6">
    <source>
        <dbReference type="Proteomes" id="UP000678393"/>
    </source>
</evidence>
<dbReference type="SUPFAM" id="SSF49854">
    <property type="entry name" value="Spermadhesin, CUB domain"/>
    <property type="match status" value="1"/>
</dbReference>
<keyword evidence="2" id="KW-1015">Disulfide bond</keyword>
<comment type="caution">
    <text evidence="5">The sequence shown here is derived from an EMBL/GenBank/DDBJ whole genome shotgun (WGS) entry which is preliminary data.</text>
</comment>
<dbReference type="PROSITE" id="PS01180">
    <property type="entry name" value="CUB"/>
    <property type="match status" value="1"/>
</dbReference>
<dbReference type="CDD" id="cd00041">
    <property type="entry name" value="CUB"/>
    <property type="match status" value="1"/>
</dbReference>
<comment type="caution">
    <text evidence="3">Lacks conserved residue(s) required for the propagation of feature annotation.</text>
</comment>
<keyword evidence="1" id="KW-0677">Repeat</keyword>
<reference evidence="5" key="1">
    <citation type="submission" date="2021-04" db="EMBL/GenBank/DDBJ databases">
        <authorList>
            <consortium name="Molecular Ecology Group"/>
        </authorList>
    </citation>
    <scope>NUCLEOTIDE SEQUENCE</scope>
</reference>
<evidence type="ECO:0000313" key="5">
    <source>
        <dbReference type="EMBL" id="CAG5122170.1"/>
    </source>
</evidence>
<dbReference type="AlphaFoldDB" id="A0A8S3Z3J1"/>
<dbReference type="EMBL" id="CAJHNH020001236">
    <property type="protein sequence ID" value="CAG5122170.1"/>
    <property type="molecule type" value="Genomic_DNA"/>
</dbReference>
<evidence type="ECO:0000259" key="4">
    <source>
        <dbReference type="PROSITE" id="PS01180"/>
    </source>
</evidence>
<dbReference type="SMART" id="SM00042">
    <property type="entry name" value="CUB"/>
    <property type="match status" value="1"/>
</dbReference>
<protein>
    <recommendedName>
        <fullName evidence="4">CUB domain-containing protein</fullName>
    </recommendedName>
</protein>
<accession>A0A8S3Z3J1</accession>
<sequence length="109" mass="12211">TTLFVCFPACNTVITEPYGYIVSQNYPEMYPLNFKCNWTIQGQQNSFVSLRYFVSIHDGNSESAPLLGQFCGESLPPNITSSGNTMYISFSSDDSVNDWGFKGKYVIYG</sequence>